<dbReference type="Pfam" id="PF12833">
    <property type="entry name" value="HTH_18"/>
    <property type="match status" value="1"/>
</dbReference>
<accession>A0A4U9UAB6</accession>
<gene>
    <name evidence="3" type="ORF">NCTC11429_00437</name>
</gene>
<dbReference type="SMART" id="SM00342">
    <property type="entry name" value="HTH_ARAC"/>
    <property type="match status" value="1"/>
</dbReference>
<dbReference type="Proteomes" id="UP000308196">
    <property type="component" value="Chromosome"/>
</dbReference>
<organism evidence="3 4">
    <name type="scientific">Sphingobacterium thalpophilum</name>
    <dbReference type="NCBI Taxonomy" id="259"/>
    <lineage>
        <taxon>Bacteria</taxon>
        <taxon>Pseudomonadati</taxon>
        <taxon>Bacteroidota</taxon>
        <taxon>Sphingobacteriia</taxon>
        <taxon>Sphingobacteriales</taxon>
        <taxon>Sphingobacteriaceae</taxon>
        <taxon>Sphingobacterium</taxon>
    </lineage>
</organism>
<dbReference type="PANTHER" id="PTHR43280">
    <property type="entry name" value="ARAC-FAMILY TRANSCRIPTIONAL REGULATOR"/>
    <property type="match status" value="1"/>
</dbReference>
<evidence type="ECO:0000259" key="2">
    <source>
        <dbReference type="PROSITE" id="PS01124"/>
    </source>
</evidence>
<evidence type="ECO:0000313" key="3">
    <source>
        <dbReference type="EMBL" id="VTR29493.1"/>
    </source>
</evidence>
<proteinExistence type="predicted"/>
<dbReference type="RefSeq" id="WP_028069963.1">
    <property type="nucleotide sequence ID" value="NZ_LR590484.1"/>
</dbReference>
<dbReference type="STRING" id="1123265.GCA_000686625_03171"/>
<evidence type="ECO:0000313" key="4">
    <source>
        <dbReference type="Proteomes" id="UP000308196"/>
    </source>
</evidence>
<dbReference type="PANTHER" id="PTHR43280:SF28">
    <property type="entry name" value="HTH-TYPE TRANSCRIPTIONAL ACTIVATOR RHAS"/>
    <property type="match status" value="1"/>
</dbReference>
<keyword evidence="1" id="KW-0238">DNA-binding</keyword>
<name>A0A4U9UAB6_9SPHI</name>
<dbReference type="GeneID" id="78461253"/>
<dbReference type="PROSITE" id="PS01124">
    <property type="entry name" value="HTH_ARAC_FAMILY_2"/>
    <property type="match status" value="1"/>
</dbReference>
<dbReference type="AlphaFoldDB" id="A0A4U9UAB6"/>
<evidence type="ECO:0000256" key="1">
    <source>
        <dbReference type="ARBA" id="ARBA00023125"/>
    </source>
</evidence>
<dbReference type="EMBL" id="LR590484">
    <property type="protein sequence ID" value="VTR29493.1"/>
    <property type="molecule type" value="Genomic_DNA"/>
</dbReference>
<feature type="domain" description="HTH araC/xylS-type" evidence="2">
    <location>
        <begin position="222"/>
        <end position="303"/>
    </location>
</feature>
<dbReference type="KEGG" id="stha:NCTC11429_00437"/>
<dbReference type="GO" id="GO:0043565">
    <property type="term" value="F:sequence-specific DNA binding"/>
    <property type="evidence" value="ECO:0007669"/>
    <property type="project" value="InterPro"/>
</dbReference>
<sequence length="315" mass="38210">MKIPYTLYIDDKRLNLNEQLQNIPDGCRYQLPFAKEKRLMKVPELQLFSQQLVNNPFFIDLIEIDVKEHTYIPYVIHDRQLYMYFMLKGSLLYTTEKKRPIVRTQANTLMMSYYDKGSYFAYAKKGKHIALVVSIDPDWITSITHDYKNIQCILQRFTHSKRLYETMYQRRMDRQIQRWLYKIYSYSRDNKGALDGNLRKYISLLLEYYDKALEDQDNDIAFEIKTFIDSNYCDARLNTKFLADHFNMTERTLSNIFKRRYNLSVQQYYTDLRMEKAITLMDQENMNIKDVYMKIGYTDERTFRYALEGYQKRNK</sequence>
<dbReference type="GO" id="GO:0003700">
    <property type="term" value="F:DNA-binding transcription factor activity"/>
    <property type="evidence" value="ECO:0007669"/>
    <property type="project" value="InterPro"/>
</dbReference>
<protein>
    <submittedName>
        <fullName evidence="3">Transcriptional activator RhaS</fullName>
    </submittedName>
</protein>
<reference evidence="3 4" key="1">
    <citation type="submission" date="2019-05" db="EMBL/GenBank/DDBJ databases">
        <authorList>
            <consortium name="Pathogen Informatics"/>
        </authorList>
    </citation>
    <scope>NUCLEOTIDE SEQUENCE [LARGE SCALE GENOMIC DNA]</scope>
    <source>
        <strain evidence="3 4">NCTC11429</strain>
    </source>
</reference>
<dbReference type="Gene3D" id="1.10.10.60">
    <property type="entry name" value="Homeodomain-like"/>
    <property type="match status" value="2"/>
</dbReference>
<dbReference type="InterPro" id="IPR018060">
    <property type="entry name" value="HTH_AraC"/>
</dbReference>